<evidence type="ECO:0000256" key="8">
    <source>
        <dbReference type="PIRNR" id="PIRNR038994"/>
    </source>
</evidence>
<keyword evidence="5 8" id="KW-0378">Hydrolase</keyword>
<evidence type="ECO:0000256" key="2">
    <source>
        <dbReference type="ARBA" id="ARBA00011899"/>
    </source>
</evidence>
<dbReference type="Pfam" id="PF01979">
    <property type="entry name" value="Amidohydro_1"/>
    <property type="match status" value="1"/>
</dbReference>
<evidence type="ECO:0000256" key="5">
    <source>
        <dbReference type="ARBA" id="ARBA00022801"/>
    </source>
</evidence>
<feature type="binding site" evidence="10">
    <location>
        <position position="145"/>
    </location>
    <ligand>
        <name>substrate</name>
    </ligand>
</feature>
<organism evidence="13 14">
    <name type="scientific">Cryptolaemus montrouzieri</name>
    <dbReference type="NCBI Taxonomy" id="559131"/>
    <lineage>
        <taxon>Eukaryota</taxon>
        <taxon>Metazoa</taxon>
        <taxon>Ecdysozoa</taxon>
        <taxon>Arthropoda</taxon>
        <taxon>Hexapoda</taxon>
        <taxon>Insecta</taxon>
        <taxon>Pterygota</taxon>
        <taxon>Neoptera</taxon>
        <taxon>Endopterygota</taxon>
        <taxon>Coleoptera</taxon>
        <taxon>Polyphaga</taxon>
        <taxon>Cucujiformia</taxon>
        <taxon>Coccinelloidea</taxon>
        <taxon>Coccinellidae</taxon>
        <taxon>Scymninae</taxon>
        <taxon>Scymnini</taxon>
        <taxon>Cryptolaemus</taxon>
    </lineage>
</organism>
<feature type="binding site" evidence="10">
    <location>
        <begin position="225"/>
        <end position="226"/>
    </location>
    <ligand>
        <name>substrate</name>
    </ligand>
</feature>
<evidence type="ECO:0000256" key="9">
    <source>
        <dbReference type="PIRSR" id="PIRSR038994-1"/>
    </source>
</evidence>
<dbReference type="EMBL" id="JABFTP020000001">
    <property type="protein sequence ID" value="KAL3265656.1"/>
    <property type="molecule type" value="Genomic_DNA"/>
</dbReference>
<dbReference type="SUPFAM" id="SSF51556">
    <property type="entry name" value="Metallo-dependent hydrolases"/>
    <property type="match status" value="1"/>
</dbReference>
<comment type="caution">
    <text evidence="13">The sequence shown here is derived from an EMBL/GenBank/DDBJ whole genome shotgun (WGS) entry which is preliminary data.</text>
</comment>
<dbReference type="GO" id="GO:0046872">
    <property type="term" value="F:metal ion binding"/>
    <property type="evidence" value="ECO:0007669"/>
    <property type="project" value="UniProtKB-KW"/>
</dbReference>
<comment type="cofactor">
    <cofactor evidence="11">
        <name>a divalent metal cation</name>
        <dbReference type="ChEBI" id="CHEBI:60240"/>
    </cofactor>
    <text evidence="11">Binds 1 divalent metal cation per subunit.</text>
</comment>
<dbReference type="InterPro" id="IPR011059">
    <property type="entry name" value="Metal-dep_hydrolase_composite"/>
</dbReference>
<dbReference type="PANTHER" id="PTHR11113:SF14">
    <property type="entry name" value="N-ACETYLGLUCOSAMINE-6-PHOSPHATE DEACETYLASE"/>
    <property type="match status" value="1"/>
</dbReference>
<feature type="binding site" evidence="10">
    <location>
        <position position="233"/>
    </location>
    <ligand>
        <name>substrate</name>
    </ligand>
</feature>
<keyword evidence="6 8" id="KW-0119">Carbohydrate metabolism</keyword>
<evidence type="ECO:0000256" key="10">
    <source>
        <dbReference type="PIRSR" id="PIRSR038994-2"/>
    </source>
</evidence>
<dbReference type="Gene3D" id="3.20.20.140">
    <property type="entry name" value="Metal-dependent hydrolases"/>
    <property type="match status" value="1"/>
</dbReference>
<dbReference type="EC" id="3.5.1.25" evidence="2 8"/>
<evidence type="ECO:0000256" key="4">
    <source>
        <dbReference type="ARBA" id="ARBA00022723"/>
    </source>
</evidence>
<dbReference type="PANTHER" id="PTHR11113">
    <property type="entry name" value="N-ACETYLGLUCOSAMINE-6-PHOSPHATE DEACETYLASE"/>
    <property type="match status" value="1"/>
</dbReference>
<reference evidence="13 14" key="1">
    <citation type="journal article" date="2021" name="BMC Biol.">
        <title>Horizontally acquired antibacterial genes associated with adaptive radiation of ladybird beetles.</title>
        <authorList>
            <person name="Li H.S."/>
            <person name="Tang X.F."/>
            <person name="Huang Y.H."/>
            <person name="Xu Z.Y."/>
            <person name="Chen M.L."/>
            <person name="Du X.Y."/>
            <person name="Qiu B.Y."/>
            <person name="Chen P.T."/>
            <person name="Zhang W."/>
            <person name="Slipinski A."/>
            <person name="Escalona H.E."/>
            <person name="Waterhouse R.M."/>
            <person name="Zwick A."/>
            <person name="Pang H."/>
        </authorList>
    </citation>
    <scope>NUCLEOTIDE SEQUENCE [LARGE SCALE GENOMIC DNA]</scope>
    <source>
        <strain evidence="13">SYSU2018</strain>
    </source>
</reference>
<dbReference type="InterPro" id="IPR003764">
    <property type="entry name" value="GlcNAc_6-P_deAcase"/>
</dbReference>
<accession>A0ABD2MGZ4</accession>
<evidence type="ECO:0000259" key="12">
    <source>
        <dbReference type="Pfam" id="PF01979"/>
    </source>
</evidence>
<evidence type="ECO:0000256" key="1">
    <source>
        <dbReference type="ARBA" id="ARBA00010716"/>
    </source>
</evidence>
<protein>
    <recommendedName>
        <fullName evidence="3 8">N-acetylglucosamine-6-phosphate deacetylase</fullName>
        <ecNumber evidence="2 8">3.5.1.25</ecNumber>
    </recommendedName>
</protein>
<dbReference type="FunFam" id="3.20.20.140:FF:000023">
    <property type="entry name" value="N-acetylglucosamine-6-phosphate deacetylase"/>
    <property type="match status" value="1"/>
</dbReference>
<proteinExistence type="inferred from homology"/>
<feature type="binding site" evidence="11">
    <location>
        <position position="201"/>
    </location>
    <ligand>
        <name>Zn(2+)</name>
        <dbReference type="ChEBI" id="CHEBI:29105"/>
    </ligand>
</feature>
<dbReference type="GO" id="GO:0106279">
    <property type="term" value="P:negative regulation of UDP-N-acetylglucosamine biosynthetic process"/>
    <property type="evidence" value="ECO:0007669"/>
    <property type="project" value="UniProtKB-ARBA"/>
</dbReference>
<dbReference type="Gene3D" id="2.30.40.10">
    <property type="entry name" value="Urease, subunit C, domain 1"/>
    <property type="match status" value="1"/>
</dbReference>
<dbReference type="Proteomes" id="UP001516400">
    <property type="component" value="Unassembled WGS sequence"/>
</dbReference>
<dbReference type="SUPFAM" id="SSF51338">
    <property type="entry name" value="Composite domain of metallo-dependent hydrolases"/>
    <property type="match status" value="1"/>
</dbReference>
<evidence type="ECO:0000256" key="11">
    <source>
        <dbReference type="PIRSR" id="PIRSR038994-3"/>
    </source>
</evidence>
<dbReference type="InterPro" id="IPR032466">
    <property type="entry name" value="Metal_Hydrolase"/>
</dbReference>
<dbReference type="NCBIfam" id="TIGR00221">
    <property type="entry name" value="nagA"/>
    <property type="match status" value="1"/>
</dbReference>
<evidence type="ECO:0000313" key="13">
    <source>
        <dbReference type="EMBL" id="KAL3265656.1"/>
    </source>
</evidence>
<name>A0ABD2MGZ4_9CUCU</name>
<evidence type="ECO:0000256" key="7">
    <source>
        <dbReference type="ARBA" id="ARBA00047647"/>
    </source>
</evidence>
<sequence>MTLKQFYNCRILRNHEIIDDHLWVRGGKIIDPEGVFFDEKVPADIRIDCHGLIIAPGFIDLQINGGYGVDFSYDIDNIENAVGIVAKKLIENGVTSFCPTVVTSPIPVYHSILPKIKRTAGGLHGATVLGVHVEGPFINLEKKGAHPPHCIREFSKGFQHVELAYGSLDNIRIVTLAPELINSAEIITELVKRNIIVSLGHSTANLIEGEEGCNHGATMITHLFNAMLGFHHRDPGLIGLLTSEKIAQPIYYGLISDGIHTHPSAVRMAYKANPDGVVLVTDAISALGLADGRYHLGQLDIEVKDNKAKIAGTDTLCGSADNLNRCVQKFQKFTKCSKVFALEAASYHPAKVLGIEKTKGTLDFGADADFIMLNDDLHVQSTWIAGEKVYPNFG</sequence>
<dbReference type="PIRSF" id="PIRSF038994">
    <property type="entry name" value="NagA"/>
    <property type="match status" value="1"/>
</dbReference>
<keyword evidence="14" id="KW-1185">Reference proteome</keyword>
<gene>
    <name evidence="13" type="ORF">HHI36_009860</name>
</gene>
<feature type="binding site" evidence="11">
    <location>
        <position position="222"/>
    </location>
    <ligand>
        <name>Zn(2+)</name>
        <dbReference type="ChEBI" id="CHEBI:29105"/>
    </ligand>
</feature>
<feature type="binding site" evidence="10">
    <location>
        <position position="260"/>
    </location>
    <ligand>
        <name>substrate</name>
    </ligand>
</feature>
<dbReference type="GO" id="GO:0019262">
    <property type="term" value="P:N-acetylneuraminate catabolic process"/>
    <property type="evidence" value="ECO:0007669"/>
    <property type="project" value="UniProtKB-ARBA"/>
</dbReference>
<comment type="catalytic activity">
    <reaction evidence="7 8">
        <text>N-acetyl-D-glucosamine 6-phosphate + H2O = D-glucosamine 6-phosphate + acetate</text>
        <dbReference type="Rhea" id="RHEA:22936"/>
        <dbReference type="ChEBI" id="CHEBI:15377"/>
        <dbReference type="ChEBI" id="CHEBI:30089"/>
        <dbReference type="ChEBI" id="CHEBI:57513"/>
        <dbReference type="ChEBI" id="CHEBI:58725"/>
        <dbReference type="EC" id="3.5.1.25"/>
    </reaction>
</comment>
<dbReference type="GO" id="GO:0008448">
    <property type="term" value="F:N-acetylglucosamine-6-phosphate deacetylase activity"/>
    <property type="evidence" value="ECO:0007669"/>
    <property type="project" value="UniProtKB-UniRule"/>
</dbReference>
<dbReference type="InterPro" id="IPR006680">
    <property type="entry name" value="Amidohydro-rel"/>
</dbReference>
<evidence type="ECO:0000313" key="14">
    <source>
        <dbReference type="Proteomes" id="UP001516400"/>
    </source>
</evidence>
<comment type="similarity">
    <text evidence="1 8">Belongs to the metallo-dependent hydrolases superfamily. NagA family.</text>
</comment>
<feature type="binding site" evidence="11">
    <location>
        <position position="134"/>
    </location>
    <ligand>
        <name>Zn(2+)</name>
        <dbReference type="ChEBI" id="CHEBI:29105"/>
    </ligand>
</feature>
<keyword evidence="4 11" id="KW-0479">Metal-binding</keyword>
<feature type="binding site" evidence="10">
    <location>
        <begin position="316"/>
        <end position="318"/>
    </location>
    <ligand>
        <name>substrate</name>
    </ligand>
</feature>
<dbReference type="CDD" id="cd00854">
    <property type="entry name" value="NagA"/>
    <property type="match status" value="1"/>
</dbReference>
<feature type="active site" description="Proton donor/acceptor" evidence="9">
    <location>
        <position position="282"/>
    </location>
</feature>
<feature type="domain" description="Amidohydrolase-related" evidence="12">
    <location>
        <begin position="53"/>
        <end position="389"/>
    </location>
</feature>
<dbReference type="AlphaFoldDB" id="A0ABD2MGZ4"/>
<evidence type="ECO:0000256" key="6">
    <source>
        <dbReference type="ARBA" id="ARBA00023277"/>
    </source>
</evidence>
<evidence type="ECO:0000256" key="3">
    <source>
        <dbReference type="ARBA" id="ARBA00018029"/>
    </source>
</evidence>